<evidence type="ECO:0000256" key="6">
    <source>
        <dbReference type="ARBA" id="ARBA00034460"/>
    </source>
</evidence>
<dbReference type="Pfam" id="PF15227">
    <property type="entry name" value="zf-C3HC4_4"/>
    <property type="match status" value="1"/>
</dbReference>
<feature type="domain" description="B box-type" evidence="9">
    <location>
        <begin position="86"/>
        <end position="127"/>
    </location>
</feature>
<dbReference type="InterPro" id="IPR003877">
    <property type="entry name" value="SPRY_dom"/>
</dbReference>
<keyword evidence="11" id="KW-1185">Reference proteome</keyword>
<dbReference type="PROSITE" id="PS50089">
    <property type="entry name" value="ZF_RING_2"/>
    <property type="match status" value="1"/>
</dbReference>
<keyword evidence="5" id="KW-0862">Zinc</keyword>
<feature type="domain" description="B30.2/SPRY" evidence="10">
    <location>
        <begin position="273"/>
        <end position="462"/>
    </location>
</feature>
<evidence type="ECO:0000313" key="11">
    <source>
        <dbReference type="Proteomes" id="UP000504612"/>
    </source>
</evidence>
<dbReference type="InterPro" id="IPR001870">
    <property type="entry name" value="B30.2/SPRY"/>
</dbReference>
<dbReference type="SUPFAM" id="SSF57850">
    <property type="entry name" value="RING/U-box"/>
    <property type="match status" value="1"/>
</dbReference>
<dbReference type="Pfam" id="PF00643">
    <property type="entry name" value="zf-B_box"/>
    <property type="match status" value="1"/>
</dbReference>
<keyword evidence="4 7" id="KW-0863">Zinc-finger</keyword>
<accession>A0A6J1VNG6</accession>
<dbReference type="GO" id="GO:0008270">
    <property type="term" value="F:zinc ion binding"/>
    <property type="evidence" value="ECO:0007669"/>
    <property type="project" value="UniProtKB-KW"/>
</dbReference>
<dbReference type="SUPFAM" id="SSF57845">
    <property type="entry name" value="B-box zinc-binding domain"/>
    <property type="match status" value="1"/>
</dbReference>
<dbReference type="SUPFAM" id="SSF49899">
    <property type="entry name" value="Concanavalin A-like lectins/glucanases"/>
    <property type="match status" value="1"/>
</dbReference>
<reference evidence="12" key="1">
    <citation type="submission" date="2025-08" db="UniProtKB">
        <authorList>
            <consortium name="RefSeq"/>
        </authorList>
    </citation>
    <scope>IDENTIFICATION</scope>
</reference>
<dbReference type="Gene3D" id="3.30.40.10">
    <property type="entry name" value="Zinc/RING finger domain, C3HC4 (zinc finger)"/>
    <property type="match status" value="1"/>
</dbReference>
<dbReference type="PROSITE" id="PS50119">
    <property type="entry name" value="ZF_BBOX"/>
    <property type="match status" value="1"/>
</dbReference>
<evidence type="ECO:0000256" key="3">
    <source>
        <dbReference type="ARBA" id="ARBA00022723"/>
    </source>
</evidence>
<dbReference type="Pfam" id="PF00622">
    <property type="entry name" value="SPRY"/>
    <property type="match status" value="1"/>
</dbReference>
<evidence type="ECO:0000256" key="2">
    <source>
        <dbReference type="ARBA" id="ARBA00022699"/>
    </source>
</evidence>
<dbReference type="InterPro" id="IPR000315">
    <property type="entry name" value="Znf_B-box"/>
</dbReference>
<dbReference type="InterPro" id="IPR043136">
    <property type="entry name" value="B30.2/SPRY_sf"/>
</dbReference>
<dbReference type="InterPro" id="IPR006574">
    <property type="entry name" value="PRY"/>
</dbReference>
<dbReference type="GeneID" id="113424578"/>
<dbReference type="KEGG" id="nss:113424578"/>
<keyword evidence="3" id="KW-0479">Metal-binding</keyword>
<evidence type="ECO:0000259" key="8">
    <source>
        <dbReference type="PROSITE" id="PS50089"/>
    </source>
</evidence>
<dbReference type="InterPro" id="IPR017907">
    <property type="entry name" value="Znf_RING_CS"/>
</dbReference>
<dbReference type="SMART" id="SM00184">
    <property type="entry name" value="RING"/>
    <property type="match status" value="1"/>
</dbReference>
<evidence type="ECO:0000256" key="1">
    <source>
        <dbReference type="ARBA" id="ARBA00009651"/>
    </source>
</evidence>
<dbReference type="InterPro" id="IPR050143">
    <property type="entry name" value="TRIM/RBCC"/>
</dbReference>
<dbReference type="InterPro" id="IPR013320">
    <property type="entry name" value="ConA-like_dom_sf"/>
</dbReference>
<evidence type="ECO:0000256" key="7">
    <source>
        <dbReference type="PROSITE-ProRule" id="PRU00024"/>
    </source>
</evidence>
<dbReference type="Gene3D" id="3.30.160.60">
    <property type="entry name" value="Classic Zinc Finger"/>
    <property type="match status" value="1"/>
</dbReference>
<gene>
    <name evidence="12" type="primary">LOC113424578</name>
</gene>
<organism evidence="11 12">
    <name type="scientific">Notechis scutatus</name>
    <name type="common">mainland tiger snake</name>
    <dbReference type="NCBI Taxonomy" id="8663"/>
    <lineage>
        <taxon>Eukaryota</taxon>
        <taxon>Metazoa</taxon>
        <taxon>Chordata</taxon>
        <taxon>Craniata</taxon>
        <taxon>Vertebrata</taxon>
        <taxon>Euteleostomi</taxon>
        <taxon>Lepidosauria</taxon>
        <taxon>Squamata</taxon>
        <taxon>Bifurcata</taxon>
        <taxon>Unidentata</taxon>
        <taxon>Episquamata</taxon>
        <taxon>Toxicofera</taxon>
        <taxon>Serpentes</taxon>
        <taxon>Colubroidea</taxon>
        <taxon>Elapidae</taxon>
        <taxon>Hydrophiinae</taxon>
        <taxon>Notechis</taxon>
    </lineage>
</organism>
<protein>
    <submittedName>
        <fullName evidence="12">E3 ubiquitin-protein ligase TRIM39-like</fullName>
    </submittedName>
</protein>
<dbReference type="SMART" id="SM00449">
    <property type="entry name" value="SPRY"/>
    <property type="match status" value="1"/>
</dbReference>
<dbReference type="Pfam" id="PF13765">
    <property type="entry name" value="PRY"/>
    <property type="match status" value="1"/>
</dbReference>
<evidence type="ECO:0000256" key="5">
    <source>
        <dbReference type="ARBA" id="ARBA00022833"/>
    </source>
</evidence>
<evidence type="ECO:0000313" key="12">
    <source>
        <dbReference type="RefSeq" id="XP_026542133.1"/>
    </source>
</evidence>
<dbReference type="SMART" id="SM00336">
    <property type="entry name" value="BBOX"/>
    <property type="match status" value="1"/>
</dbReference>
<comment type="similarity">
    <text evidence="1">Belongs to the ohanin/vespryn family.</text>
</comment>
<dbReference type="Proteomes" id="UP000504612">
    <property type="component" value="Unplaced"/>
</dbReference>
<evidence type="ECO:0000259" key="10">
    <source>
        <dbReference type="PROSITE" id="PS50188"/>
    </source>
</evidence>
<evidence type="ECO:0000256" key="4">
    <source>
        <dbReference type="ARBA" id="ARBA00022771"/>
    </source>
</evidence>
<keyword evidence="2" id="KW-0800">Toxin</keyword>
<feature type="domain" description="RING-type" evidence="8">
    <location>
        <begin position="16"/>
        <end position="57"/>
    </location>
</feature>
<dbReference type="Gene3D" id="2.60.120.920">
    <property type="match status" value="1"/>
</dbReference>
<dbReference type="AlphaFoldDB" id="A0A6J1VNG6"/>
<keyword evidence="2" id="KW-0528">Neurotoxin</keyword>
<dbReference type="InterPro" id="IPR013083">
    <property type="entry name" value="Znf_RING/FYVE/PHD"/>
</dbReference>
<dbReference type="SMART" id="SM00589">
    <property type="entry name" value="PRY"/>
    <property type="match status" value="1"/>
</dbReference>
<comment type="function">
    <text evidence="6">Neurotoxin that produces dose-dependent hypolocomotion and hyperalgesia in mice. May directly act on the central nervous system, as it is 6500-fold more potent when administered intracerebroventricularly than intraperitoneal.</text>
</comment>
<dbReference type="InterPro" id="IPR001841">
    <property type="entry name" value="Znf_RING"/>
</dbReference>
<proteinExistence type="inferred from homology"/>
<dbReference type="PANTHER" id="PTHR24103">
    <property type="entry name" value="E3 UBIQUITIN-PROTEIN LIGASE TRIM"/>
    <property type="match status" value="1"/>
</dbReference>
<dbReference type="PRINTS" id="PR01407">
    <property type="entry name" value="BUTYPHLNCDUF"/>
</dbReference>
<dbReference type="RefSeq" id="XP_026542133.1">
    <property type="nucleotide sequence ID" value="XM_026686348.1"/>
</dbReference>
<name>A0A6J1VNG6_9SAUR</name>
<evidence type="ECO:0000259" key="9">
    <source>
        <dbReference type="PROSITE" id="PS50119"/>
    </source>
</evidence>
<dbReference type="PROSITE" id="PS00518">
    <property type="entry name" value="ZF_RING_1"/>
    <property type="match status" value="1"/>
</dbReference>
<dbReference type="PROSITE" id="PS50188">
    <property type="entry name" value="B302_SPRY"/>
    <property type="match status" value="1"/>
</dbReference>
<dbReference type="InterPro" id="IPR003879">
    <property type="entry name" value="Butyrophylin_SPRY"/>
</dbReference>
<sequence>MSQEISDKIFCSEVTCSICLEYFRDPVILQCGHNFCHDCIMKYWREFVLKYICPQCKTVAQTEVVLPNKSLEKIARLLEKLKQEAGGKEACENHQEPWEYFCRNHQAPLCKWCAGFSDHEGHVRISLEQATQEFKDYFREFLVYTENQKNVILKHKIGIEKESRDIIKGTQTLRKEKEDAFEELRRFLNSEEHTQTCKIGEIEKNAIQKREERMDELFQEFSSCDKMMRELQKKCSQQANSFLQDISSTLEKCKKKEIQHRRFFPPNNKWEIWKIWDDNIFLKSAIKQFQAVITLDKETAHPLLILSEDCKSVTLGNEAACFAKSHKRFDMSHSVLGCEEFKEGRSYWDISMGKEGDWTVGVARKSVRRKNAISIEPRSGIWAIGKRGNDYFALDPPNYSRLQPTGGLRRIRVFLNYAGKHVSFFDADEANLLHHTYTSTVSNEAFVPFFHLFHKAVLTLTP</sequence>